<dbReference type="STRING" id="1774273.LPB03_14915"/>
<dbReference type="OrthoDB" id="9782422at2"/>
<dbReference type="SMART" id="SM00797">
    <property type="entry name" value="AHS2"/>
    <property type="match status" value="1"/>
</dbReference>
<dbReference type="GO" id="GO:0005524">
    <property type="term" value="F:ATP binding"/>
    <property type="evidence" value="ECO:0007669"/>
    <property type="project" value="UniProtKB-KW"/>
</dbReference>
<evidence type="ECO:0000259" key="4">
    <source>
        <dbReference type="SMART" id="SM00797"/>
    </source>
</evidence>
<evidence type="ECO:0000313" key="6">
    <source>
        <dbReference type="Proteomes" id="UP000092584"/>
    </source>
</evidence>
<keyword evidence="3" id="KW-0067">ATP-binding</keyword>
<dbReference type="RefSeq" id="WP_065320327.1">
    <property type="nucleotide sequence ID" value="NZ_CP017477.1"/>
</dbReference>
<accession>A0A1B8TQV5</accession>
<keyword evidence="2 5" id="KW-0378">Hydrolase</keyword>
<dbReference type="PANTHER" id="PTHR43309:SF5">
    <property type="entry name" value="5-OXOPROLINASE SUBUNIT C"/>
    <property type="match status" value="1"/>
</dbReference>
<dbReference type="GO" id="GO:0016787">
    <property type="term" value="F:hydrolase activity"/>
    <property type="evidence" value="ECO:0007669"/>
    <property type="project" value="UniProtKB-KW"/>
</dbReference>
<keyword evidence="1" id="KW-0547">Nucleotide-binding</keyword>
<organism evidence="5 6">
    <name type="scientific">Polaribacter vadi</name>
    <dbReference type="NCBI Taxonomy" id="1774273"/>
    <lineage>
        <taxon>Bacteria</taxon>
        <taxon>Pseudomonadati</taxon>
        <taxon>Bacteroidota</taxon>
        <taxon>Flavobacteriia</taxon>
        <taxon>Flavobacteriales</taxon>
        <taxon>Flavobacteriaceae</taxon>
    </lineage>
</organism>
<name>A0A1B8TQV5_9FLAO</name>
<gene>
    <name evidence="5" type="ORF">LPB3_14390</name>
</gene>
<evidence type="ECO:0000256" key="2">
    <source>
        <dbReference type="ARBA" id="ARBA00022801"/>
    </source>
</evidence>
<keyword evidence="6" id="KW-1185">Reference proteome</keyword>
<dbReference type="Pfam" id="PF02626">
    <property type="entry name" value="CT_A_B"/>
    <property type="match status" value="1"/>
</dbReference>
<dbReference type="KEGG" id="pob:LPB03_14915"/>
<dbReference type="InterPro" id="IPR052708">
    <property type="entry name" value="PxpC"/>
</dbReference>
<reference evidence="6" key="1">
    <citation type="submission" date="2016-02" db="EMBL/GenBank/DDBJ databases">
        <authorList>
            <person name="Shin S.-K."/>
            <person name="Yi H."/>
            <person name="Kim E."/>
        </authorList>
    </citation>
    <scope>NUCLEOTIDE SEQUENCE [LARGE SCALE GENOMIC DNA]</scope>
    <source>
        <strain evidence="6">LPB0003</strain>
    </source>
</reference>
<comment type="caution">
    <text evidence="5">The sequence shown here is derived from an EMBL/GenBank/DDBJ whole genome shotgun (WGS) entry which is preliminary data.</text>
</comment>
<dbReference type="AlphaFoldDB" id="A0A1B8TQV5"/>
<dbReference type="Gene3D" id="2.40.100.10">
    <property type="entry name" value="Cyclophilin-like"/>
    <property type="match status" value="1"/>
</dbReference>
<evidence type="ECO:0000313" key="5">
    <source>
        <dbReference type="EMBL" id="OBY61972.1"/>
    </source>
</evidence>
<evidence type="ECO:0000256" key="1">
    <source>
        <dbReference type="ARBA" id="ARBA00022741"/>
    </source>
</evidence>
<dbReference type="EMBL" id="LSFM01000025">
    <property type="protein sequence ID" value="OBY61972.1"/>
    <property type="molecule type" value="Genomic_DNA"/>
</dbReference>
<dbReference type="PANTHER" id="PTHR43309">
    <property type="entry name" value="5-OXOPROLINASE SUBUNIT C"/>
    <property type="match status" value="1"/>
</dbReference>
<dbReference type="Proteomes" id="UP000092584">
    <property type="component" value="Unassembled WGS sequence"/>
</dbReference>
<feature type="domain" description="Carboxyltransferase" evidence="4">
    <location>
        <begin position="23"/>
        <end position="281"/>
    </location>
</feature>
<evidence type="ECO:0000256" key="3">
    <source>
        <dbReference type="ARBA" id="ARBA00022840"/>
    </source>
</evidence>
<dbReference type="InterPro" id="IPR029000">
    <property type="entry name" value="Cyclophilin-like_dom_sf"/>
</dbReference>
<sequence length="281" mass="31263">MLKVLKAGFFTTIQDKGRVGFANLGVPVSGVMDAYSADLANSILNNYLQAAVLEITLGSCKLQFLKSTIICISGGDFSPMINEKPIVLNSRIQVFENDILSFGKVNFGVRCYVAVKGGFLSDLKLQSSSFYQNITQKSIVEKGDVLSFKEHKEPFSSTKSLIKIDQNHFNTIRLDCFKGPEFEMLNEHQQEKLTTEIFTISNDNNRMGVRLNELFINNLPQILTSAVLPGTVQLTQSGKLIILMRDCQVTGGYPRVLQLTEFSISRLAQKSTNQKISFNAI</sequence>
<proteinExistence type="predicted"/>
<protein>
    <submittedName>
        <fullName evidence="5">Allophanate hydrolase</fullName>
    </submittedName>
</protein>
<dbReference type="InterPro" id="IPR003778">
    <property type="entry name" value="CT_A_B"/>
</dbReference>